<organism evidence="1 2">
    <name type="scientific">Panagrolaimus sp. ES5</name>
    <dbReference type="NCBI Taxonomy" id="591445"/>
    <lineage>
        <taxon>Eukaryota</taxon>
        <taxon>Metazoa</taxon>
        <taxon>Ecdysozoa</taxon>
        <taxon>Nematoda</taxon>
        <taxon>Chromadorea</taxon>
        <taxon>Rhabditida</taxon>
        <taxon>Tylenchina</taxon>
        <taxon>Panagrolaimomorpha</taxon>
        <taxon>Panagrolaimoidea</taxon>
        <taxon>Panagrolaimidae</taxon>
        <taxon>Panagrolaimus</taxon>
    </lineage>
</organism>
<proteinExistence type="predicted"/>
<protein>
    <submittedName>
        <fullName evidence="2">Uncharacterized protein</fullName>
    </submittedName>
</protein>
<reference evidence="2" key="1">
    <citation type="submission" date="2022-11" db="UniProtKB">
        <authorList>
            <consortium name="WormBaseParasite"/>
        </authorList>
    </citation>
    <scope>IDENTIFICATION</scope>
</reference>
<dbReference type="WBParaSite" id="ES5_v2.g8343.t1">
    <property type="protein sequence ID" value="ES5_v2.g8343.t1"/>
    <property type="gene ID" value="ES5_v2.g8343"/>
</dbReference>
<accession>A0AC34GTY9</accession>
<evidence type="ECO:0000313" key="2">
    <source>
        <dbReference type="WBParaSite" id="ES5_v2.g8343.t1"/>
    </source>
</evidence>
<evidence type="ECO:0000313" key="1">
    <source>
        <dbReference type="Proteomes" id="UP000887579"/>
    </source>
</evidence>
<dbReference type="Proteomes" id="UP000887579">
    <property type="component" value="Unplaced"/>
</dbReference>
<name>A0AC34GTY9_9BILA</name>
<sequence length="79" mass="8692">MSHKLIEKEEDIESYISSTSSSESAAVDISQLCTFLPCCMNEEESANLGHHVSIFMVSLLAFATFFCVTLILILVFVLG</sequence>